<dbReference type="PROSITE" id="PS51724">
    <property type="entry name" value="SPOR"/>
    <property type="match status" value="1"/>
</dbReference>
<feature type="compositionally biased region" description="Basic and acidic residues" evidence="1">
    <location>
        <begin position="159"/>
        <end position="169"/>
    </location>
</feature>
<evidence type="ECO:0000256" key="2">
    <source>
        <dbReference type="SAM" id="Phobius"/>
    </source>
</evidence>
<dbReference type="InterPro" id="IPR036680">
    <property type="entry name" value="SPOR-like_sf"/>
</dbReference>
<proteinExistence type="predicted"/>
<feature type="compositionally biased region" description="Acidic residues" evidence="1">
    <location>
        <begin position="178"/>
        <end position="193"/>
    </location>
</feature>
<keyword evidence="2" id="KW-0812">Transmembrane</keyword>
<dbReference type="SUPFAM" id="SSF110997">
    <property type="entry name" value="Sporulation related repeat"/>
    <property type="match status" value="1"/>
</dbReference>
<feature type="compositionally biased region" description="Pro residues" evidence="1">
    <location>
        <begin position="123"/>
        <end position="135"/>
    </location>
</feature>
<protein>
    <submittedName>
        <fullName evidence="4">Periplasmic protein TonB</fullName>
    </submittedName>
</protein>
<dbReference type="InterPro" id="IPR007730">
    <property type="entry name" value="SPOR-like_dom"/>
</dbReference>
<gene>
    <name evidence="4" type="ORF">DF3PA_130027</name>
</gene>
<reference evidence="4" key="1">
    <citation type="submission" date="2018-11" db="EMBL/GenBank/DDBJ databases">
        <authorList>
            <person name="Onetto C."/>
        </authorList>
    </citation>
    <scope>NUCLEOTIDE SEQUENCE [LARGE SCALE GENOMIC DNA]</scope>
</reference>
<evidence type="ECO:0000313" key="5">
    <source>
        <dbReference type="Proteomes" id="UP000326641"/>
    </source>
</evidence>
<feature type="domain" description="SPOR" evidence="3">
    <location>
        <begin position="241"/>
        <end position="326"/>
    </location>
</feature>
<dbReference type="AlphaFoldDB" id="A0A564WBN0"/>
<feature type="compositionally biased region" description="Low complexity" evidence="1">
    <location>
        <begin position="229"/>
        <end position="244"/>
    </location>
</feature>
<dbReference type="Gene3D" id="3.30.70.1070">
    <property type="entry name" value="Sporulation related repeat"/>
    <property type="match status" value="1"/>
</dbReference>
<accession>A0A564WBN0</accession>
<dbReference type="Proteomes" id="UP000326641">
    <property type="component" value="Unassembled WGS sequence"/>
</dbReference>
<evidence type="ECO:0000259" key="3">
    <source>
        <dbReference type="PROSITE" id="PS51724"/>
    </source>
</evidence>
<dbReference type="EMBL" id="UXAT02000005">
    <property type="protein sequence ID" value="VUX45529.1"/>
    <property type="molecule type" value="Genomic_DNA"/>
</dbReference>
<evidence type="ECO:0000256" key="1">
    <source>
        <dbReference type="SAM" id="MobiDB-lite"/>
    </source>
</evidence>
<keyword evidence="2" id="KW-0472">Membrane</keyword>
<organism evidence="4 5">
    <name type="scientific">Candidatus Defluviicoccus seviourii</name>
    <dbReference type="NCBI Taxonomy" id="2565273"/>
    <lineage>
        <taxon>Bacteria</taxon>
        <taxon>Pseudomonadati</taxon>
        <taxon>Pseudomonadota</taxon>
        <taxon>Alphaproteobacteria</taxon>
        <taxon>Rhodospirillales</taxon>
        <taxon>Rhodospirillaceae</taxon>
        <taxon>Defluviicoccus</taxon>
    </lineage>
</organism>
<dbReference type="Pfam" id="PF05036">
    <property type="entry name" value="SPOR"/>
    <property type="match status" value="1"/>
</dbReference>
<evidence type="ECO:0000313" key="4">
    <source>
        <dbReference type="EMBL" id="VUX45529.1"/>
    </source>
</evidence>
<sequence length="328" mass="34165">MARLDAAAAPAYADAHGTESGHTPLSVTAWPQQRLIWIGAGVLALALIVLGALVIVSSSRGPDAPKDAAQVPIIHAEEKPFKVRPENPGGMEIPHQDKLIYQRLRGEERPIKVERLLSEPEKPLPPPEPAPPPEAANPGTAPMAAPRAGDDSDPAAADAIERSIVERGLVEAPGAEAGDADEEEGMLPDEAAGDEAATTSNIPVPRPRPSMRASETAALAPSTAPPSAAPAAAPATAPAAPGASGSFRIQLGAFASPDKVDAEWRRLQAQHPALLGALKPESTRVEVPDRGILYRLRAGPVEGEERARTLCQDLVRRGAGCLVVQPRG</sequence>
<dbReference type="GO" id="GO:0042834">
    <property type="term" value="F:peptidoglycan binding"/>
    <property type="evidence" value="ECO:0007669"/>
    <property type="project" value="InterPro"/>
</dbReference>
<feature type="compositionally biased region" description="Low complexity" evidence="1">
    <location>
        <begin position="136"/>
        <end position="147"/>
    </location>
</feature>
<keyword evidence="2" id="KW-1133">Transmembrane helix</keyword>
<feature type="region of interest" description="Disordered" evidence="1">
    <location>
        <begin position="115"/>
        <end position="244"/>
    </location>
</feature>
<feature type="transmembrane region" description="Helical" evidence="2">
    <location>
        <begin position="35"/>
        <end position="56"/>
    </location>
</feature>
<feature type="compositionally biased region" description="Low complexity" evidence="1">
    <location>
        <begin position="213"/>
        <end position="222"/>
    </location>
</feature>
<keyword evidence="5" id="KW-1185">Reference proteome</keyword>
<name>A0A564WBN0_9PROT</name>
<comment type="caution">
    <text evidence="4">The sequence shown here is derived from an EMBL/GenBank/DDBJ whole genome shotgun (WGS) entry which is preliminary data.</text>
</comment>